<dbReference type="GO" id="GO:0016829">
    <property type="term" value="F:lyase activity"/>
    <property type="evidence" value="ECO:0007669"/>
    <property type="project" value="UniProtKB-KW"/>
</dbReference>
<accession>A0ABQ1RE26</accession>
<keyword evidence="2" id="KW-1185">Reference proteome</keyword>
<gene>
    <name evidence="1" type="ORF">GCM10007269_07340</name>
</gene>
<organism evidence="1 2">
    <name type="scientific">Microbacterium murale</name>
    <dbReference type="NCBI Taxonomy" id="1081040"/>
    <lineage>
        <taxon>Bacteria</taxon>
        <taxon>Bacillati</taxon>
        <taxon>Actinomycetota</taxon>
        <taxon>Actinomycetes</taxon>
        <taxon>Micrococcales</taxon>
        <taxon>Microbacteriaceae</taxon>
        <taxon>Microbacterium</taxon>
    </lineage>
</organism>
<name>A0ABQ1RE26_9MICO</name>
<dbReference type="Proteomes" id="UP000629365">
    <property type="component" value="Unassembled WGS sequence"/>
</dbReference>
<keyword evidence="1" id="KW-0456">Lyase</keyword>
<evidence type="ECO:0000313" key="2">
    <source>
        <dbReference type="Proteomes" id="UP000629365"/>
    </source>
</evidence>
<evidence type="ECO:0000313" key="1">
    <source>
        <dbReference type="EMBL" id="GGD66654.1"/>
    </source>
</evidence>
<proteinExistence type="predicted"/>
<dbReference type="InterPro" id="IPR004260">
    <property type="entry name" value="Pyr-dimer_DNA_glycosylase"/>
</dbReference>
<protein>
    <submittedName>
        <fullName evidence="1">Pyrimidine dimer DNA glycosylase /DNA-(Apurinic or apyrimidinic site) lyase</fullName>
    </submittedName>
</protein>
<dbReference type="EMBL" id="BMCM01000001">
    <property type="protein sequence ID" value="GGD66654.1"/>
    <property type="molecule type" value="Genomic_DNA"/>
</dbReference>
<comment type="caution">
    <text evidence="1">The sequence shown here is derived from an EMBL/GenBank/DDBJ whole genome shotgun (WGS) entry which is preliminary data.</text>
</comment>
<sequence length="157" mass="17627">MHPKHFDRQALTACWREGLLAQAVIAEPGRGYSRHPQLRRFQETDDPCAAIGDYLTPIVDEADARGYSFARDKIRTTGYARTLIVNDGQLAYEWKHLLAKLEHRSPTVWERWRDLPVPDPHPGFTVVSGPIAEWEKVAADGAAHSGRTIIGQQEAST</sequence>
<reference evidence="2" key="1">
    <citation type="journal article" date="2019" name="Int. J. Syst. Evol. Microbiol.">
        <title>The Global Catalogue of Microorganisms (GCM) 10K type strain sequencing project: providing services to taxonomists for standard genome sequencing and annotation.</title>
        <authorList>
            <consortium name="The Broad Institute Genomics Platform"/>
            <consortium name="The Broad Institute Genome Sequencing Center for Infectious Disease"/>
            <person name="Wu L."/>
            <person name="Ma J."/>
        </authorList>
    </citation>
    <scope>NUCLEOTIDE SEQUENCE [LARGE SCALE GENOMIC DNA]</scope>
    <source>
        <strain evidence="2">CCM 7640</strain>
    </source>
</reference>
<dbReference type="Pfam" id="PF03013">
    <property type="entry name" value="Pyr_excise"/>
    <property type="match status" value="1"/>
</dbReference>